<feature type="region of interest" description="Disordered" evidence="1">
    <location>
        <begin position="105"/>
        <end position="137"/>
    </location>
</feature>
<reference evidence="2 3" key="1">
    <citation type="journal article" date="2018" name="Sci. Rep.">
        <title>Genome sequence of the cauliflower mushroom Sparassis crispa (Hanabiratake) and its association with beneficial usage.</title>
        <authorList>
            <person name="Kiyama R."/>
            <person name="Furutani Y."/>
            <person name="Kawaguchi K."/>
            <person name="Nakanishi T."/>
        </authorList>
    </citation>
    <scope>NUCLEOTIDE SEQUENCE [LARGE SCALE GENOMIC DNA]</scope>
</reference>
<feature type="compositionally biased region" description="Basic and acidic residues" evidence="1">
    <location>
        <begin position="106"/>
        <end position="117"/>
    </location>
</feature>
<keyword evidence="3" id="KW-1185">Reference proteome</keyword>
<dbReference type="RefSeq" id="XP_027621046.1">
    <property type="nucleotide sequence ID" value="XM_027765245.1"/>
</dbReference>
<protein>
    <submittedName>
        <fullName evidence="2">Uncharacterized protein</fullName>
    </submittedName>
</protein>
<evidence type="ECO:0000256" key="1">
    <source>
        <dbReference type="SAM" id="MobiDB-lite"/>
    </source>
</evidence>
<evidence type="ECO:0000313" key="3">
    <source>
        <dbReference type="Proteomes" id="UP000287166"/>
    </source>
</evidence>
<sequence length="137" mass="15475">MTIREHTVEYFFIPTPVQSKAFTVARRESYGTANISLPGSPGGRNIFTNVGVDTQFPSFLRRVVAVGPRHRALHERLRILERILRGFMRVDDVLIRVELPVAVAARRREGGAEERAQKRANPVLRTRSEAGIERGAR</sequence>
<name>A0A401H6X5_9APHY</name>
<proteinExistence type="predicted"/>
<dbReference type="GeneID" id="38787050"/>
<dbReference type="Proteomes" id="UP000287166">
    <property type="component" value="Unassembled WGS sequence"/>
</dbReference>
<dbReference type="AlphaFoldDB" id="A0A401H6X5"/>
<comment type="caution">
    <text evidence="2">The sequence shown here is derived from an EMBL/GenBank/DDBJ whole genome shotgun (WGS) entry which is preliminary data.</text>
</comment>
<accession>A0A401H6X5</accession>
<gene>
    <name evidence="2" type="ORF">SCP_1801570</name>
</gene>
<evidence type="ECO:0000313" key="2">
    <source>
        <dbReference type="EMBL" id="GBE90133.1"/>
    </source>
</evidence>
<organism evidence="2 3">
    <name type="scientific">Sparassis crispa</name>
    <dbReference type="NCBI Taxonomy" id="139825"/>
    <lineage>
        <taxon>Eukaryota</taxon>
        <taxon>Fungi</taxon>
        <taxon>Dikarya</taxon>
        <taxon>Basidiomycota</taxon>
        <taxon>Agaricomycotina</taxon>
        <taxon>Agaricomycetes</taxon>
        <taxon>Polyporales</taxon>
        <taxon>Sparassidaceae</taxon>
        <taxon>Sparassis</taxon>
    </lineage>
</organism>
<feature type="compositionally biased region" description="Basic and acidic residues" evidence="1">
    <location>
        <begin position="126"/>
        <end position="137"/>
    </location>
</feature>
<dbReference type="InParanoid" id="A0A401H6X5"/>
<dbReference type="EMBL" id="BFAD01000018">
    <property type="protein sequence ID" value="GBE90133.1"/>
    <property type="molecule type" value="Genomic_DNA"/>
</dbReference>